<sequence length="287" mass="32406">MDPSVVAEEPPRLDRKAPGHLYPLAKLGWVIRTNKYKPTPPEAEVLGDCFENAKWYFVNAPLAAGALVWSVTSGTRLTVLPRIFLTVSAAVTGHDLGGRIAGGSCTKKILALEKSPLRGELIAILREDQPDNHLLKSNLVKEEERQPLPAYVTENEVQASSLPASTKHWAQGIDDRVHDHLRPSDEQDLASENDVVPTRIPRLWKPEPDPKTRKLGTGEESGRVELLADPFDLVMRSSVDDNISEDREDGGKGRPVKDTRRSRMLTKERREYDRKQYQRWQQRQQQI</sequence>
<feature type="compositionally biased region" description="Low complexity" evidence="1">
    <location>
        <begin position="278"/>
        <end position="287"/>
    </location>
</feature>
<evidence type="ECO:0000313" key="2">
    <source>
        <dbReference type="EMBL" id="KAL3683277.1"/>
    </source>
</evidence>
<dbReference type="Proteomes" id="UP001633002">
    <property type="component" value="Unassembled WGS sequence"/>
</dbReference>
<accession>A0ABD3GXZ8</accession>
<feature type="region of interest" description="Disordered" evidence="1">
    <location>
        <begin position="238"/>
        <end position="287"/>
    </location>
</feature>
<reference evidence="2 3" key="1">
    <citation type="submission" date="2024-09" db="EMBL/GenBank/DDBJ databases">
        <title>Chromosome-scale assembly of Riccia sorocarpa.</title>
        <authorList>
            <person name="Paukszto L."/>
        </authorList>
    </citation>
    <scope>NUCLEOTIDE SEQUENCE [LARGE SCALE GENOMIC DNA]</scope>
    <source>
        <strain evidence="2">LP-2024</strain>
        <tissue evidence="2">Aerial parts of the thallus</tissue>
    </source>
</reference>
<evidence type="ECO:0000313" key="3">
    <source>
        <dbReference type="Proteomes" id="UP001633002"/>
    </source>
</evidence>
<organism evidence="2 3">
    <name type="scientific">Riccia sorocarpa</name>
    <dbReference type="NCBI Taxonomy" id="122646"/>
    <lineage>
        <taxon>Eukaryota</taxon>
        <taxon>Viridiplantae</taxon>
        <taxon>Streptophyta</taxon>
        <taxon>Embryophyta</taxon>
        <taxon>Marchantiophyta</taxon>
        <taxon>Marchantiopsida</taxon>
        <taxon>Marchantiidae</taxon>
        <taxon>Marchantiales</taxon>
        <taxon>Ricciaceae</taxon>
        <taxon>Riccia</taxon>
    </lineage>
</organism>
<comment type="caution">
    <text evidence="2">The sequence shown here is derived from an EMBL/GenBank/DDBJ whole genome shotgun (WGS) entry which is preliminary data.</text>
</comment>
<evidence type="ECO:0000256" key="1">
    <source>
        <dbReference type="SAM" id="MobiDB-lite"/>
    </source>
</evidence>
<feature type="compositionally biased region" description="Basic and acidic residues" evidence="1">
    <location>
        <begin position="249"/>
        <end position="276"/>
    </location>
</feature>
<dbReference type="EMBL" id="JBJQOH010000006">
    <property type="protein sequence ID" value="KAL3683277.1"/>
    <property type="molecule type" value="Genomic_DNA"/>
</dbReference>
<name>A0ABD3GXZ8_9MARC</name>
<gene>
    <name evidence="2" type="ORF">R1sor_001299</name>
</gene>
<protein>
    <submittedName>
        <fullName evidence="2">Uncharacterized protein</fullName>
    </submittedName>
</protein>
<proteinExistence type="predicted"/>
<keyword evidence="3" id="KW-1185">Reference proteome</keyword>
<dbReference type="AlphaFoldDB" id="A0ABD3GXZ8"/>